<sequence>MGDAIGNPRSDSRTNLRHPISDQQLYRENLALKRSNQLLMEASRERQHAVAKMLDKIMQQEKPETPEARKSHLARLLLAAISPEQGKAEDSGLRGEADALRYERPQTAHVGQSDHLQHELHSGSGSTGEWNSDVLLEISGKKTEVADDKYELEARKAIGGAHRPLGGRRASSVRSSKSVGQASDEFADRHPGAYPPEYDEKRALNVDIGSPPSSDMGSLAVSLLGPVDRFVPESEARFVLYSPSAGIFQAAKLSSLRDQELTLADIIEASSKNMSLEQLRGERAGPSGDSASDMLQMRKQLPDTAYVPGNGCFWLDVCDPTPEEMSSLARIFNIHPLTVEDILAEEETRDKFEAFPDYQFLMYRTINFGSDNLSTYEFNRGADGIATACYSMVVKKSCILTFHGARNLDHLGSVINRLHNLADPLVQQIPLVTPAYIAYALIDDITDMLVPSMRGVELEVDTVDELVLILSQNEQSDMLQRIGAARRRILALWRLLQGKPEVVRGFTKLMERQAQMDEIATIEGEELGYYDGSKDSVGQVLSPGSGLNRNAYSTINVQAAGQRRDAWRSRDGMQGLAHSKSFVMPGALQYEQKPGEQPEGAAMVTADDIAHYLADVYDHLVALVNSTGHCDMVLSRAHSNYLARLSLEIGESTVETSVIASRWTVIGAIMVPLNIVTGLWGQNVQVPFQHEESLKPFFTIVGCCLGFVVLVVGYARWKKIL</sequence>
<dbReference type="GO" id="GO:0015095">
    <property type="term" value="F:magnesium ion transmembrane transporter activity"/>
    <property type="evidence" value="ECO:0007669"/>
    <property type="project" value="InterPro"/>
</dbReference>
<keyword evidence="9" id="KW-1185">Reference proteome</keyword>
<dbReference type="GO" id="GO:0010961">
    <property type="term" value="P:intracellular magnesium ion homeostasis"/>
    <property type="evidence" value="ECO:0007669"/>
    <property type="project" value="TreeGrafter"/>
</dbReference>
<dbReference type="EMBL" id="MCFD01000002">
    <property type="protein sequence ID" value="ORX73289.1"/>
    <property type="molecule type" value="Genomic_DNA"/>
</dbReference>
<evidence type="ECO:0000313" key="8">
    <source>
        <dbReference type="EMBL" id="ORX73289.1"/>
    </source>
</evidence>
<proteinExistence type="inferred from homology"/>
<dbReference type="OrthoDB" id="29879at2759"/>
<evidence type="ECO:0000256" key="4">
    <source>
        <dbReference type="ARBA" id="ARBA00022989"/>
    </source>
</evidence>
<comment type="caution">
    <text evidence="8">The sequence shown here is derived from an EMBL/GenBank/DDBJ whole genome shotgun (WGS) entry which is preliminary data.</text>
</comment>
<feature type="transmembrane region" description="Helical" evidence="7">
    <location>
        <begin position="697"/>
        <end position="717"/>
    </location>
</feature>
<dbReference type="InterPro" id="IPR045861">
    <property type="entry name" value="CorA_cytoplasmic_dom"/>
</dbReference>
<dbReference type="CDD" id="cd12829">
    <property type="entry name" value="Alr1p-like"/>
    <property type="match status" value="1"/>
</dbReference>
<evidence type="ECO:0000256" key="1">
    <source>
        <dbReference type="ARBA" id="ARBA00004141"/>
    </source>
</evidence>
<comment type="subcellular location">
    <subcellularLocation>
        <location evidence="1">Membrane</location>
        <topology evidence="1">Multi-pass membrane protein</topology>
    </subcellularLocation>
</comment>
<dbReference type="InterPro" id="IPR044089">
    <property type="entry name" value="Alr1-like"/>
</dbReference>
<feature type="region of interest" description="Disordered" evidence="6">
    <location>
        <begin position="161"/>
        <end position="198"/>
    </location>
</feature>
<dbReference type="Gene3D" id="1.20.58.340">
    <property type="entry name" value="Magnesium transport protein CorA, transmembrane region"/>
    <property type="match status" value="2"/>
</dbReference>
<dbReference type="Pfam" id="PF01544">
    <property type="entry name" value="CorA"/>
    <property type="match status" value="2"/>
</dbReference>
<evidence type="ECO:0008006" key="10">
    <source>
        <dbReference type="Google" id="ProtNLM"/>
    </source>
</evidence>
<protein>
    <recommendedName>
        <fullName evidence="10">Cora-domain-containing protein</fullName>
    </recommendedName>
</protein>
<dbReference type="PANTHER" id="PTHR21535">
    <property type="entry name" value="MAGNESIUM AND COBALT TRANSPORT PROTEIN/MITOCHONDRIAL IMPORT INNER MEMBRANE TRANSLOCASE SUBUNIT TIM8"/>
    <property type="match status" value="1"/>
</dbReference>
<dbReference type="SUPFAM" id="SSF144083">
    <property type="entry name" value="Magnesium transport protein CorA, transmembrane region"/>
    <property type="match status" value="1"/>
</dbReference>
<dbReference type="Gene3D" id="3.30.460.20">
    <property type="entry name" value="CorA soluble domain-like"/>
    <property type="match status" value="1"/>
</dbReference>
<keyword evidence="4 7" id="KW-1133">Transmembrane helix</keyword>
<feature type="region of interest" description="Disordered" evidence="6">
    <location>
        <begin position="1"/>
        <end position="22"/>
    </location>
</feature>
<dbReference type="RefSeq" id="XP_040746629.1">
    <property type="nucleotide sequence ID" value="XM_040886647.1"/>
</dbReference>
<dbReference type="SUPFAM" id="SSF143865">
    <property type="entry name" value="CorA soluble domain-like"/>
    <property type="match status" value="1"/>
</dbReference>
<feature type="region of interest" description="Disordered" evidence="6">
    <location>
        <begin position="106"/>
        <end position="131"/>
    </location>
</feature>
<organism evidence="8 9">
    <name type="scientific">Linderina pennispora</name>
    <dbReference type="NCBI Taxonomy" id="61395"/>
    <lineage>
        <taxon>Eukaryota</taxon>
        <taxon>Fungi</taxon>
        <taxon>Fungi incertae sedis</taxon>
        <taxon>Zoopagomycota</taxon>
        <taxon>Kickxellomycotina</taxon>
        <taxon>Kickxellomycetes</taxon>
        <taxon>Kickxellales</taxon>
        <taxon>Kickxellaceae</taxon>
        <taxon>Linderina</taxon>
    </lineage>
</organism>
<evidence type="ECO:0000256" key="3">
    <source>
        <dbReference type="ARBA" id="ARBA00022692"/>
    </source>
</evidence>
<feature type="compositionally biased region" description="Low complexity" evidence="6">
    <location>
        <begin position="167"/>
        <end position="183"/>
    </location>
</feature>
<gene>
    <name evidence="8" type="ORF">DL89DRAFT_265403</name>
</gene>
<evidence type="ECO:0000256" key="6">
    <source>
        <dbReference type="SAM" id="MobiDB-lite"/>
    </source>
</evidence>
<dbReference type="Proteomes" id="UP000193922">
    <property type="component" value="Unassembled WGS sequence"/>
</dbReference>
<accession>A0A1Y1WIC3</accession>
<dbReference type="PANTHER" id="PTHR21535:SF51">
    <property type="entry name" value="MANGANESE RESISTANCE PROTEIN MNR2"/>
    <property type="match status" value="1"/>
</dbReference>
<name>A0A1Y1WIC3_9FUNG</name>
<evidence type="ECO:0000256" key="7">
    <source>
        <dbReference type="SAM" id="Phobius"/>
    </source>
</evidence>
<evidence type="ECO:0000256" key="5">
    <source>
        <dbReference type="ARBA" id="ARBA00023136"/>
    </source>
</evidence>
<evidence type="ECO:0000313" key="9">
    <source>
        <dbReference type="Proteomes" id="UP000193922"/>
    </source>
</evidence>
<comment type="similarity">
    <text evidence="2">Belongs to the CorA metal ion transporter (MIT) (TC 1.A.35) family.</text>
</comment>
<keyword evidence="3 7" id="KW-0812">Transmembrane</keyword>
<keyword evidence="5 7" id="KW-0472">Membrane</keyword>
<dbReference type="GO" id="GO:0016020">
    <property type="term" value="C:membrane"/>
    <property type="evidence" value="ECO:0007669"/>
    <property type="project" value="UniProtKB-SubCell"/>
</dbReference>
<dbReference type="AlphaFoldDB" id="A0A1Y1WIC3"/>
<dbReference type="GeneID" id="63803295"/>
<dbReference type="InterPro" id="IPR045863">
    <property type="entry name" value="CorA_TM1_TM2"/>
</dbReference>
<evidence type="ECO:0000256" key="2">
    <source>
        <dbReference type="ARBA" id="ARBA00009765"/>
    </source>
</evidence>
<reference evidence="8 9" key="1">
    <citation type="submission" date="2016-07" db="EMBL/GenBank/DDBJ databases">
        <title>Pervasive Adenine N6-methylation of Active Genes in Fungi.</title>
        <authorList>
            <consortium name="DOE Joint Genome Institute"/>
            <person name="Mondo S.J."/>
            <person name="Dannebaum R.O."/>
            <person name="Kuo R.C."/>
            <person name="Labutti K."/>
            <person name="Haridas S."/>
            <person name="Kuo A."/>
            <person name="Salamov A."/>
            <person name="Ahrendt S.R."/>
            <person name="Lipzen A."/>
            <person name="Sullivan W."/>
            <person name="Andreopoulos W.B."/>
            <person name="Clum A."/>
            <person name="Lindquist E."/>
            <person name="Daum C."/>
            <person name="Ramamoorthy G.K."/>
            <person name="Gryganskyi A."/>
            <person name="Culley D."/>
            <person name="Magnuson J.K."/>
            <person name="James T.Y."/>
            <person name="O'Malley M.A."/>
            <person name="Stajich J.E."/>
            <person name="Spatafora J.W."/>
            <person name="Visel A."/>
            <person name="Grigoriev I.V."/>
        </authorList>
    </citation>
    <scope>NUCLEOTIDE SEQUENCE [LARGE SCALE GENOMIC DNA]</scope>
    <source>
        <strain evidence="8 9">ATCC 12442</strain>
    </source>
</reference>
<dbReference type="InterPro" id="IPR002523">
    <property type="entry name" value="MgTranspt_CorA/ZnTranspt_ZntB"/>
</dbReference>